<evidence type="ECO:0008006" key="4">
    <source>
        <dbReference type="Google" id="ProtNLM"/>
    </source>
</evidence>
<dbReference type="EMBL" id="BONY01000057">
    <property type="protein sequence ID" value="GIH08903.1"/>
    <property type="molecule type" value="Genomic_DNA"/>
</dbReference>
<dbReference type="InterPro" id="IPR019734">
    <property type="entry name" value="TPR_rpt"/>
</dbReference>
<evidence type="ECO:0000256" key="1">
    <source>
        <dbReference type="SAM" id="MobiDB-lite"/>
    </source>
</evidence>
<dbReference type="Proteomes" id="UP000612899">
    <property type="component" value="Unassembled WGS sequence"/>
</dbReference>
<dbReference type="SUPFAM" id="SSF48452">
    <property type="entry name" value="TPR-like"/>
    <property type="match status" value="1"/>
</dbReference>
<keyword evidence="3" id="KW-1185">Reference proteome</keyword>
<dbReference type="RefSeq" id="WP_203912645.1">
    <property type="nucleotide sequence ID" value="NZ_BONY01000057.1"/>
</dbReference>
<dbReference type="SMART" id="SM00028">
    <property type="entry name" value="TPR"/>
    <property type="match status" value="4"/>
</dbReference>
<dbReference type="PANTHER" id="PTHR47691">
    <property type="entry name" value="REGULATOR-RELATED"/>
    <property type="match status" value="1"/>
</dbReference>
<name>A0A8J3QG68_9ACTN</name>
<dbReference type="AlphaFoldDB" id="A0A8J3QG68"/>
<sequence>MTAAGDSPVTVFCADLKRRWRESGRDLASVAREVRISRAQLYAILNGEIKRPPDFGDVVRPFLQACGGTETELAQWRRRHEVLVGVHTELRRRSESRAAAAPPAPAQLPVDVDGFTGRAEALAALDDAAAQVVVITGTAGVGKTALAVHWAHRAAAGFPDGQLYVNLRGFDRSQEVMDPAEAIRGFLEALGVEPSRIPRGRDAQAALYRSMSAGRRMLVVLDNARDADQVRPLLAAGSTVCTVVTSRDRLTALVAETGAQPLELALPDAEEAAALLRQRIGAQPAEPDPPGAVEAPALSRRRIGAQPAELALPDAEKAAALSRQRIGGAPGDRQAAAAVVAACGRLPLALALVAARARQTGFPLATLAGELRQPDPAALDDVRAVFTWSYRLLGDPAARLFRLLGLVCGADIATAAVAALAAVPLGDLHRTLRELTEANLLIEHAPGRFQLHDLLRVYAGELAYQTDPAQVRRDALTRLLDHYTHTAYQAELVLNPTRVAILMELGTPADGAQPAEPLEVKEALEWMGTERAVLLSALRQAKQEGLDRHAWQLGWALDTFLYQHNHWHDQGVAWTVALRAATALMDRAAAAHAHHFLAVVAGRLDSFAEAHDHMRQAAELSRAAQDRQAQADSQFRMSYICWLQADHDRALQHAQDALTLWAQVRHPGWEGRASNAVGWYHAQLGGHHQALPYFERALALQQQAGDRANQAVAHDNLGQAHHHLGNHETAIGHYQQGLKLAHAIANPIMQAQLTIHLGDLHQSIGEHATARQHWQQAHQTLTDVGHPQAADVRRKLDTAPPPPS</sequence>
<feature type="compositionally biased region" description="Polar residues" evidence="1">
    <location>
        <begin position="772"/>
        <end position="782"/>
    </location>
</feature>
<evidence type="ECO:0000313" key="3">
    <source>
        <dbReference type="Proteomes" id="UP000612899"/>
    </source>
</evidence>
<gene>
    <name evidence="2" type="ORF">Rhe02_69700</name>
</gene>
<comment type="caution">
    <text evidence="2">The sequence shown here is derived from an EMBL/GenBank/DDBJ whole genome shotgun (WGS) entry which is preliminary data.</text>
</comment>
<dbReference type="Pfam" id="PF13424">
    <property type="entry name" value="TPR_12"/>
    <property type="match status" value="1"/>
</dbReference>
<dbReference type="Gene3D" id="3.40.50.300">
    <property type="entry name" value="P-loop containing nucleotide triphosphate hydrolases"/>
    <property type="match status" value="1"/>
</dbReference>
<dbReference type="InterPro" id="IPR027417">
    <property type="entry name" value="P-loop_NTPase"/>
</dbReference>
<dbReference type="PRINTS" id="PR00364">
    <property type="entry name" value="DISEASERSIST"/>
</dbReference>
<reference evidence="2" key="1">
    <citation type="submission" date="2021-01" db="EMBL/GenBank/DDBJ databases">
        <title>Whole genome shotgun sequence of Rhizocola hellebori NBRC 109834.</title>
        <authorList>
            <person name="Komaki H."/>
            <person name="Tamura T."/>
        </authorList>
    </citation>
    <scope>NUCLEOTIDE SEQUENCE</scope>
    <source>
        <strain evidence="2">NBRC 109834</strain>
    </source>
</reference>
<proteinExistence type="predicted"/>
<feature type="region of interest" description="Disordered" evidence="1">
    <location>
        <begin position="768"/>
        <end position="787"/>
    </location>
</feature>
<dbReference type="Gene3D" id="1.25.40.10">
    <property type="entry name" value="Tetratricopeptide repeat domain"/>
    <property type="match status" value="2"/>
</dbReference>
<dbReference type="InterPro" id="IPR001387">
    <property type="entry name" value="Cro/C1-type_HTH"/>
</dbReference>
<dbReference type="SUPFAM" id="SSF52540">
    <property type="entry name" value="P-loop containing nucleoside triphosphate hydrolases"/>
    <property type="match status" value="1"/>
</dbReference>
<dbReference type="InterPro" id="IPR011990">
    <property type="entry name" value="TPR-like_helical_dom_sf"/>
</dbReference>
<organism evidence="2 3">
    <name type="scientific">Rhizocola hellebori</name>
    <dbReference type="NCBI Taxonomy" id="1392758"/>
    <lineage>
        <taxon>Bacteria</taxon>
        <taxon>Bacillati</taxon>
        <taxon>Actinomycetota</taxon>
        <taxon>Actinomycetes</taxon>
        <taxon>Micromonosporales</taxon>
        <taxon>Micromonosporaceae</taxon>
        <taxon>Rhizocola</taxon>
    </lineage>
</organism>
<protein>
    <recommendedName>
        <fullName evidence="4">Tetratricopeptide repeat protein</fullName>
    </recommendedName>
</protein>
<accession>A0A8J3QG68</accession>
<dbReference type="CDD" id="cd00093">
    <property type="entry name" value="HTH_XRE"/>
    <property type="match status" value="1"/>
</dbReference>
<evidence type="ECO:0000313" key="2">
    <source>
        <dbReference type="EMBL" id="GIH08903.1"/>
    </source>
</evidence>
<dbReference type="PANTHER" id="PTHR47691:SF3">
    <property type="entry name" value="HTH-TYPE TRANSCRIPTIONAL REGULATOR RV0890C-RELATED"/>
    <property type="match status" value="1"/>
</dbReference>